<sequence length="393" mass="43010">MKKNAYITDYNCITPLGFDVSSNWNALLEGKSGVALHKIIENQEPFYASMIDSEKLEVEFDRFFDSAQNDNVEFTRLEKMFLLSLKPLVEKHSISDGTAFILSTTKGNISLLKNQNTLPEGVFLSNLAQKIADFFGFKTKPIVVSNACVSGVMAIAVAKNMIQAGKYRDAFVIAGDEISEFVISGFNSFQAIGTEICKPYDKNRNGINIGEATAAVYITSHCEERSDEAISNENFSFKVLGDSAINDANHISGPSRTGDGLFASIKNAMAEANVTADKIDFISAHGTATIYNDEMEAIAFNRMELQHVPLNSMKGYYGHCLGASGLLESIISMESALRNILIPSKNFEETGTSQPLNIIKENQPAEIKYILKTASGFGGCNAAIVLEKFLNFE</sequence>
<accession>A0A1G8JWL9</accession>
<dbReference type="AlphaFoldDB" id="A0A1G8JWL9"/>
<dbReference type="EMBL" id="FNDW01000006">
    <property type="protein sequence ID" value="SDI35503.1"/>
    <property type="molecule type" value="Genomic_DNA"/>
</dbReference>
<reference evidence="6" key="1">
    <citation type="submission" date="2016-10" db="EMBL/GenBank/DDBJ databases">
        <authorList>
            <person name="Varghese N."/>
            <person name="Submissions S."/>
        </authorList>
    </citation>
    <scope>NUCLEOTIDE SEQUENCE [LARGE SCALE GENOMIC DNA]</scope>
    <source>
        <strain evidence="6">DSM 17071</strain>
    </source>
</reference>
<evidence type="ECO:0000313" key="5">
    <source>
        <dbReference type="EMBL" id="SDI35503.1"/>
    </source>
</evidence>
<dbReference type="Proteomes" id="UP000198869">
    <property type="component" value="Unassembled WGS sequence"/>
</dbReference>
<dbReference type="PANTHER" id="PTHR11712">
    <property type="entry name" value="POLYKETIDE SYNTHASE-RELATED"/>
    <property type="match status" value="1"/>
</dbReference>
<feature type="domain" description="Ketosynthase family 3 (KS3)" evidence="4">
    <location>
        <begin position="2"/>
        <end position="388"/>
    </location>
</feature>
<dbReference type="InterPro" id="IPR014030">
    <property type="entry name" value="Ketoacyl_synth_N"/>
</dbReference>
<keyword evidence="6" id="KW-1185">Reference proteome</keyword>
<dbReference type="GO" id="GO:0006633">
    <property type="term" value="P:fatty acid biosynthetic process"/>
    <property type="evidence" value="ECO:0007669"/>
    <property type="project" value="TreeGrafter"/>
</dbReference>
<name>A0A1G8JWL9_9FLAO</name>
<protein>
    <submittedName>
        <fullName evidence="5">3-oxoacyl-[acyl-carrier-protein] synthase-1</fullName>
    </submittedName>
</protein>
<proteinExistence type="inferred from homology"/>
<dbReference type="Gene3D" id="3.40.47.10">
    <property type="match status" value="2"/>
</dbReference>
<dbReference type="SUPFAM" id="SSF53901">
    <property type="entry name" value="Thiolase-like"/>
    <property type="match status" value="1"/>
</dbReference>
<dbReference type="PROSITE" id="PS52004">
    <property type="entry name" value="KS3_2"/>
    <property type="match status" value="1"/>
</dbReference>
<organism evidence="5 6">
    <name type="scientific">Chryseobacterium taeanense</name>
    <dbReference type="NCBI Taxonomy" id="311334"/>
    <lineage>
        <taxon>Bacteria</taxon>
        <taxon>Pseudomonadati</taxon>
        <taxon>Bacteroidota</taxon>
        <taxon>Flavobacteriia</taxon>
        <taxon>Flavobacteriales</taxon>
        <taxon>Weeksellaceae</taxon>
        <taxon>Chryseobacterium group</taxon>
        <taxon>Chryseobacterium</taxon>
    </lineage>
</organism>
<dbReference type="Pfam" id="PF00109">
    <property type="entry name" value="ketoacyl-synt"/>
    <property type="match status" value="1"/>
</dbReference>
<evidence type="ECO:0000259" key="4">
    <source>
        <dbReference type="PROSITE" id="PS52004"/>
    </source>
</evidence>
<evidence type="ECO:0000256" key="2">
    <source>
        <dbReference type="ARBA" id="ARBA00022679"/>
    </source>
</evidence>
<gene>
    <name evidence="5" type="ORF">SAMN05421846_106240</name>
</gene>
<evidence type="ECO:0000313" key="6">
    <source>
        <dbReference type="Proteomes" id="UP000198869"/>
    </source>
</evidence>
<evidence type="ECO:0000256" key="1">
    <source>
        <dbReference type="ARBA" id="ARBA00008467"/>
    </source>
</evidence>
<dbReference type="OrthoDB" id="9808669at2"/>
<comment type="similarity">
    <text evidence="1 3">Belongs to the thiolase-like superfamily. Beta-ketoacyl-ACP synthases family.</text>
</comment>
<dbReference type="InterPro" id="IPR016039">
    <property type="entry name" value="Thiolase-like"/>
</dbReference>
<evidence type="ECO:0000256" key="3">
    <source>
        <dbReference type="RuleBase" id="RU003694"/>
    </source>
</evidence>
<dbReference type="STRING" id="311334.SAMN05421846_106240"/>
<keyword evidence="2 3" id="KW-0808">Transferase</keyword>
<dbReference type="InterPro" id="IPR014031">
    <property type="entry name" value="Ketoacyl_synth_C"/>
</dbReference>
<dbReference type="InterPro" id="IPR000794">
    <property type="entry name" value="Beta-ketoacyl_synthase"/>
</dbReference>
<dbReference type="InterPro" id="IPR020841">
    <property type="entry name" value="PKS_Beta-ketoAc_synthase_dom"/>
</dbReference>
<dbReference type="GO" id="GO:0004315">
    <property type="term" value="F:3-oxoacyl-[acyl-carrier-protein] synthase activity"/>
    <property type="evidence" value="ECO:0007669"/>
    <property type="project" value="TreeGrafter"/>
</dbReference>
<dbReference type="PANTHER" id="PTHR11712:SF336">
    <property type="entry name" value="3-OXOACYL-[ACYL-CARRIER-PROTEIN] SYNTHASE, MITOCHONDRIAL"/>
    <property type="match status" value="1"/>
</dbReference>
<dbReference type="RefSeq" id="WP_089858210.1">
    <property type="nucleotide sequence ID" value="NZ_FNDW01000006.1"/>
</dbReference>
<dbReference type="Pfam" id="PF02801">
    <property type="entry name" value="Ketoacyl-synt_C"/>
    <property type="match status" value="1"/>
</dbReference>